<dbReference type="PANTHER" id="PTHR24221">
    <property type="entry name" value="ATP-BINDING CASSETTE SUB-FAMILY B"/>
    <property type="match status" value="1"/>
</dbReference>
<dbReference type="InterPro" id="IPR039421">
    <property type="entry name" value="Type_1_exporter"/>
</dbReference>
<evidence type="ECO:0000256" key="4">
    <source>
        <dbReference type="ARBA" id="ARBA00023136"/>
    </source>
</evidence>
<evidence type="ECO:0000259" key="5">
    <source>
        <dbReference type="Pfam" id="PF00005"/>
    </source>
</evidence>
<accession>A0AAD4KNY6</accession>
<dbReference type="PANTHER" id="PTHR24221:SF503">
    <property type="entry name" value="MITOCHONDRIAL POTASSIUM CHANNEL ATP-BINDING SUBUNIT"/>
    <property type="match status" value="1"/>
</dbReference>
<dbReference type="InterPro" id="IPR036640">
    <property type="entry name" value="ABC1_TM_sf"/>
</dbReference>
<keyword evidence="2" id="KW-0812">Transmembrane</keyword>
<evidence type="ECO:0000313" key="6">
    <source>
        <dbReference type="EMBL" id="KAH8695679.1"/>
    </source>
</evidence>
<evidence type="ECO:0000256" key="3">
    <source>
        <dbReference type="ARBA" id="ARBA00022989"/>
    </source>
</evidence>
<evidence type="ECO:0000313" key="7">
    <source>
        <dbReference type="Proteomes" id="UP001201262"/>
    </source>
</evidence>
<evidence type="ECO:0000256" key="1">
    <source>
        <dbReference type="ARBA" id="ARBA00004141"/>
    </source>
</evidence>
<dbReference type="Proteomes" id="UP001201262">
    <property type="component" value="Unassembled WGS sequence"/>
</dbReference>
<comment type="caution">
    <text evidence="6">The sequence shown here is derived from an EMBL/GenBank/DDBJ whole genome shotgun (WGS) entry which is preliminary data.</text>
</comment>
<feature type="domain" description="ABC transporter" evidence="5">
    <location>
        <begin position="63"/>
        <end position="213"/>
    </location>
</feature>
<proteinExistence type="predicted"/>
<dbReference type="InterPro" id="IPR003439">
    <property type="entry name" value="ABC_transporter-like_ATP-bd"/>
</dbReference>
<dbReference type="GO" id="GO:0042626">
    <property type="term" value="F:ATPase-coupled transmembrane transporter activity"/>
    <property type="evidence" value="ECO:0007669"/>
    <property type="project" value="TreeGrafter"/>
</dbReference>
<comment type="subcellular location">
    <subcellularLocation>
        <location evidence="1">Membrane</location>
        <topology evidence="1">Multi-pass membrane protein</topology>
    </subcellularLocation>
</comment>
<reference evidence="6" key="1">
    <citation type="submission" date="2021-12" db="EMBL/GenBank/DDBJ databases">
        <title>Convergent genome expansion in fungi linked to evolution of root-endophyte symbiosis.</title>
        <authorList>
            <consortium name="DOE Joint Genome Institute"/>
            <person name="Ke Y.-H."/>
            <person name="Bonito G."/>
            <person name="Liao H.-L."/>
            <person name="Looney B."/>
            <person name="Rojas-Flechas A."/>
            <person name="Nash J."/>
            <person name="Hameed K."/>
            <person name="Schadt C."/>
            <person name="Martin F."/>
            <person name="Crous P.W."/>
            <person name="Miettinen O."/>
            <person name="Magnuson J.K."/>
            <person name="Labbe J."/>
            <person name="Jacobson D."/>
            <person name="Doktycz M.J."/>
            <person name="Veneault-Fourrey C."/>
            <person name="Kuo A."/>
            <person name="Mondo S."/>
            <person name="Calhoun S."/>
            <person name="Riley R."/>
            <person name="Ohm R."/>
            <person name="LaButti K."/>
            <person name="Andreopoulos B."/>
            <person name="Pangilinan J."/>
            <person name="Nolan M."/>
            <person name="Tritt A."/>
            <person name="Clum A."/>
            <person name="Lipzen A."/>
            <person name="Daum C."/>
            <person name="Barry K."/>
            <person name="Grigoriev I.V."/>
            <person name="Vilgalys R."/>
        </authorList>
    </citation>
    <scope>NUCLEOTIDE SEQUENCE</scope>
    <source>
        <strain evidence="6">PMI_201</strain>
    </source>
</reference>
<dbReference type="GO" id="GO:0016020">
    <property type="term" value="C:membrane"/>
    <property type="evidence" value="ECO:0007669"/>
    <property type="project" value="UniProtKB-SubCell"/>
</dbReference>
<keyword evidence="7" id="KW-1185">Reference proteome</keyword>
<keyword evidence="6" id="KW-0378">Hydrolase</keyword>
<organism evidence="6 7">
    <name type="scientific">Talaromyces proteolyticus</name>
    <dbReference type="NCBI Taxonomy" id="1131652"/>
    <lineage>
        <taxon>Eukaryota</taxon>
        <taxon>Fungi</taxon>
        <taxon>Dikarya</taxon>
        <taxon>Ascomycota</taxon>
        <taxon>Pezizomycotina</taxon>
        <taxon>Eurotiomycetes</taxon>
        <taxon>Eurotiomycetidae</taxon>
        <taxon>Eurotiales</taxon>
        <taxon>Trichocomaceae</taxon>
        <taxon>Talaromyces</taxon>
        <taxon>Talaromyces sect. Bacilispori</taxon>
    </lineage>
</organism>
<dbReference type="Pfam" id="PF00005">
    <property type="entry name" value="ABC_tran"/>
    <property type="match status" value="1"/>
</dbReference>
<evidence type="ECO:0000256" key="2">
    <source>
        <dbReference type="ARBA" id="ARBA00022692"/>
    </source>
</evidence>
<dbReference type="Gene3D" id="3.40.50.300">
    <property type="entry name" value="P-loop containing nucleotide triphosphate hydrolases"/>
    <property type="match status" value="1"/>
</dbReference>
<dbReference type="GO" id="GO:0016887">
    <property type="term" value="F:ATP hydrolysis activity"/>
    <property type="evidence" value="ECO:0007669"/>
    <property type="project" value="InterPro"/>
</dbReference>
<dbReference type="AlphaFoldDB" id="A0AAD4KNY6"/>
<keyword evidence="3" id="KW-1133">Transmembrane helix</keyword>
<dbReference type="InterPro" id="IPR027417">
    <property type="entry name" value="P-loop_NTPase"/>
</dbReference>
<keyword evidence="4" id="KW-0472">Membrane</keyword>
<protein>
    <submittedName>
        <fullName evidence="6">P-loop containing nucleoside triphosphate hydrolase protein</fullName>
    </submittedName>
</protein>
<dbReference type="GO" id="GO:0005524">
    <property type="term" value="F:ATP binding"/>
    <property type="evidence" value="ECO:0007669"/>
    <property type="project" value="InterPro"/>
</dbReference>
<dbReference type="SUPFAM" id="SSF52540">
    <property type="entry name" value="P-loop containing nucleoside triphosphate hydrolases"/>
    <property type="match status" value="1"/>
</dbReference>
<sequence length="233" mass="26788">MLLQLFESINSDIINTEAMVKLFRQEASVIDSPKAKPLILKEEDMEFKDVIFIRNGGEDQRTLDKVSFHYQAGQTAALIRKSGDNKSTCLNLLLHFYDVTRGHIKIDRQNIRGVTIESLQDLIRIIPQDPQLFNNTILENIRYTNKHTTDQDIYKACKAVELHNRFISLPEHYHTVIEKRGVKLSGNERQRLAIARVLVKKNTRIFLLDEATSAINNETKAFVQRNLSRLTAG</sequence>
<dbReference type="Gene3D" id="1.20.1560.10">
    <property type="entry name" value="ABC transporter type 1, transmembrane domain"/>
    <property type="match status" value="1"/>
</dbReference>
<dbReference type="EMBL" id="JAJTJA010000008">
    <property type="protein sequence ID" value="KAH8695679.1"/>
    <property type="molecule type" value="Genomic_DNA"/>
</dbReference>
<dbReference type="GeneID" id="70244558"/>
<dbReference type="RefSeq" id="XP_046070821.1">
    <property type="nucleotide sequence ID" value="XM_046214271.1"/>
</dbReference>
<name>A0AAD4KNY6_9EURO</name>
<gene>
    <name evidence="6" type="ORF">BGW36DRAFT_361354</name>
</gene>